<proteinExistence type="predicted"/>
<keyword evidence="2" id="KW-1185">Reference proteome</keyword>
<dbReference type="InterPro" id="IPR036237">
    <property type="entry name" value="Xyl_isomerase-like_sf"/>
</dbReference>
<dbReference type="GO" id="GO:0016853">
    <property type="term" value="F:isomerase activity"/>
    <property type="evidence" value="ECO:0007669"/>
    <property type="project" value="UniProtKB-KW"/>
</dbReference>
<evidence type="ECO:0000313" key="2">
    <source>
        <dbReference type="Proteomes" id="UP001185028"/>
    </source>
</evidence>
<protein>
    <submittedName>
        <fullName evidence="1">Sugar phosphate isomerase/epimerase</fullName>
    </submittedName>
</protein>
<sequence length="310" mass="36582">MKQFMIGQYGGFDRKKYTRDFRADFYGIEACLFATTQDAIDLIREARQTGLAIGIHYPFYASPSSSRDALFMSPDQTVREHAFYSIQQELEVVKAMQPDYVLFHYPKPVILDDRVNWNAWRFADHSEYILESEFSFDDFVDRSEGLFQWLTEKSNQYDFIPVLEFDALTTYIYDNDFLENLLARYPKIKLCLDTGRLFLQESIDPNFDAGKVMRTFAKYAYIMHLWTFQMKDTIQHLRHPVLPELRQTDGWAPIEEYLNIIREENQYVKIMFEHNSQLVSDKQLDQCYAWVKELLTGVADNDEKNSGLSN</sequence>
<accession>A0ABU1J598</accession>
<name>A0ABU1J598_9BACL</name>
<gene>
    <name evidence="1" type="ORF">JOC58_004615</name>
</gene>
<dbReference type="RefSeq" id="WP_188778624.1">
    <property type="nucleotide sequence ID" value="NZ_JAVDQH010000036.1"/>
</dbReference>
<organism evidence="1 2">
    <name type="scientific">Paenibacillus hunanensis</name>
    <dbReference type="NCBI Taxonomy" id="539262"/>
    <lineage>
        <taxon>Bacteria</taxon>
        <taxon>Bacillati</taxon>
        <taxon>Bacillota</taxon>
        <taxon>Bacilli</taxon>
        <taxon>Bacillales</taxon>
        <taxon>Paenibacillaceae</taxon>
        <taxon>Paenibacillus</taxon>
    </lineage>
</organism>
<evidence type="ECO:0000313" key="1">
    <source>
        <dbReference type="EMBL" id="MDR6246670.1"/>
    </source>
</evidence>
<comment type="caution">
    <text evidence="1">The sequence shown here is derived from an EMBL/GenBank/DDBJ whole genome shotgun (WGS) entry which is preliminary data.</text>
</comment>
<dbReference type="EMBL" id="JAVDQH010000036">
    <property type="protein sequence ID" value="MDR6246670.1"/>
    <property type="molecule type" value="Genomic_DNA"/>
</dbReference>
<dbReference type="Proteomes" id="UP001185028">
    <property type="component" value="Unassembled WGS sequence"/>
</dbReference>
<dbReference type="SUPFAM" id="SSF51658">
    <property type="entry name" value="Xylose isomerase-like"/>
    <property type="match status" value="1"/>
</dbReference>
<dbReference type="Gene3D" id="3.20.20.150">
    <property type="entry name" value="Divalent-metal-dependent TIM barrel enzymes"/>
    <property type="match status" value="1"/>
</dbReference>
<reference evidence="1 2" key="1">
    <citation type="submission" date="2023-07" db="EMBL/GenBank/DDBJ databases">
        <title>Genomic Encyclopedia of Type Strains, Phase IV (KMG-IV): sequencing the most valuable type-strain genomes for metagenomic binning, comparative biology and taxonomic classification.</title>
        <authorList>
            <person name="Goeker M."/>
        </authorList>
    </citation>
    <scope>NUCLEOTIDE SEQUENCE [LARGE SCALE GENOMIC DNA]</scope>
    <source>
        <strain evidence="1 2">DSM 22170</strain>
    </source>
</reference>
<keyword evidence="1" id="KW-0413">Isomerase</keyword>